<accession>A0ABV9TT96</accession>
<protein>
    <submittedName>
        <fullName evidence="4">Helix-turn-helix transcriptional regulator</fullName>
    </submittedName>
</protein>
<dbReference type="InterPro" id="IPR034660">
    <property type="entry name" value="DinB/YfiT-like"/>
</dbReference>
<dbReference type="EMBL" id="JBHSIT010000002">
    <property type="protein sequence ID" value="MFC4907336.1"/>
    <property type="molecule type" value="Genomic_DNA"/>
</dbReference>
<dbReference type="SUPFAM" id="SSF46785">
    <property type="entry name" value="Winged helix' DNA-binding domain"/>
    <property type="match status" value="1"/>
</dbReference>
<keyword evidence="5" id="KW-1185">Reference proteome</keyword>
<feature type="region of interest" description="Disordered" evidence="1">
    <location>
        <begin position="383"/>
        <end position="409"/>
    </location>
</feature>
<dbReference type="PROSITE" id="PS52050">
    <property type="entry name" value="WYL"/>
    <property type="match status" value="1"/>
</dbReference>
<evidence type="ECO:0000313" key="4">
    <source>
        <dbReference type="EMBL" id="MFC4907336.1"/>
    </source>
</evidence>
<dbReference type="Proteomes" id="UP001595872">
    <property type="component" value="Unassembled WGS sequence"/>
</dbReference>
<feature type="region of interest" description="Disordered" evidence="1">
    <location>
        <begin position="1"/>
        <end position="22"/>
    </location>
</feature>
<dbReference type="Pfam" id="PF13280">
    <property type="entry name" value="WYL"/>
    <property type="match status" value="1"/>
</dbReference>
<reference evidence="5" key="1">
    <citation type="journal article" date="2019" name="Int. J. Syst. Evol. Microbiol.">
        <title>The Global Catalogue of Microorganisms (GCM) 10K type strain sequencing project: providing services to taxonomists for standard genome sequencing and annotation.</title>
        <authorList>
            <consortium name="The Broad Institute Genomics Platform"/>
            <consortium name="The Broad Institute Genome Sequencing Center for Infectious Disease"/>
            <person name="Wu L."/>
            <person name="Ma J."/>
        </authorList>
    </citation>
    <scope>NUCLEOTIDE SEQUENCE [LARGE SCALE GENOMIC DNA]</scope>
    <source>
        <strain evidence="5">KLKA75</strain>
    </source>
</reference>
<dbReference type="InterPro" id="IPR036390">
    <property type="entry name" value="WH_DNA-bd_sf"/>
</dbReference>
<feature type="domain" description="WYL" evidence="3">
    <location>
        <begin position="107"/>
        <end position="170"/>
    </location>
</feature>
<dbReference type="Pfam" id="PF08279">
    <property type="entry name" value="HTH_11"/>
    <property type="match status" value="1"/>
</dbReference>
<organism evidence="4 5">
    <name type="scientific">Actinomadura gamaensis</name>
    <dbReference type="NCBI Taxonomy" id="1763541"/>
    <lineage>
        <taxon>Bacteria</taxon>
        <taxon>Bacillati</taxon>
        <taxon>Actinomycetota</taxon>
        <taxon>Actinomycetes</taxon>
        <taxon>Streptosporangiales</taxon>
        <taxon>Thermomonosporaceae</taxon>
        <taxon>Actinomadura</taxon>
    </lineage>
</organism>
<evidence type="ECO:0000259" key="2">
    <source>
        <dbReference type="Pfam" id="PF08279"/>
    </source>
</evidence>
<sequence length="409" mass="44304">MGDERGVREGLPRRAAAGDADRASDLDRVDRLLLLVTELRRASPGALEAGELAGRLGVSARTVRRDMELLEHGGLPVRHERGRGYALEPEPPREPLSEAASLVGPVRDTLAEAVRTRRVVRLVYTDQQGARTVRDVEAHGLVTAPYAEYLVGWCRTREGPRLFRVERIGAAYLSARGVGVRDLDALLAALRVPVPRPPAEPAPRGPVARDAAGAARARAWTLDRVEFTRSRLREAVAAARPPGGRPAAGGAAALRGVLGHLAEWTRWQVAAVRSAVTGEPPVEAGSPPEYPEGFARVASFDAWESMVQDAMAVRSLGDLARDLSQVLDDLARWIADADDAVWRREAPEPRRFGAPGPVRPLADLVAGWGGPLAHVEWHLDRLTEEPPPAPGGEGDEEELWVVDRCPLRP</sequence>
<comment type="caution">
    <text evidence="4">The sequence shown here is derived from an EMBL/GenBank/DDBJ whole genome shotgun (WGS) entry which is preliminary data.</text>
</comment>
<gene>
    <name evidence="4" type="ORF">ACFPCY_08395</name>
</gene>
<name>A0ABV9TT96_9ACTN</name>
<dbReference type="InterPro" id="IPR051534">
    <property type="entry name" value="CBASS_pafABC_assoc_protein"/>
</dbReference>
<evidence type="ECO:0000313" key="5">
    <source>
        <dbReference type="Proteomes" id="UP001595872"/>
    </source>
</evidence>
<dbReference type="PANTHER" id="PTHR34580">
    <property type="match status" value="1"/>
</dbReference>
<dbReference type="RefSeq" id="WP_378253072.1">
    <property type="nucleotide sequence ID" value="NZ_JBHSIT010000002.1"/>
</dbReference>
<dbReference type="Gene3D" id="1.20.120.450">
    <property type="entry name" value="dinb family like domain"/>
    <property type="match status" value="1"/>
</dbReference>
<dbReference type="InterPro" id="IPR036388">
    <property type="entry name" value="WH-like_DNA-bd_sf"/>
</dbReference>
<dbReference type="InterPro" id="IPR013196">
    <property type="entry name" value="HTH_11"/>
</dbReference>
<feature type="domain" description="Helix-turn-helix type 11" evidence="2">
    <location>
        <begin position="31"/>
        <end position="85"/>
    </location>
</feature>
<proteinExistence type="predicted"/>
<dbReference type="Gene3D" id="1.10.10.10">
    <property type="entry name" value="Winged helix-like DNA-binding domain superfamily/Winged helix DNA-binding domain"/>
    <property type="match status" value="1"/>
</dbReference>
<dbReference type="InterPro" id="IPR026881">
    <property type="entry name" value="WYL_dom"/>
</dbReference>
<feature type="compositionally biased region" description="Basic and acidic residues" evidence="1">
    <location>
        <begin position="1"/>
        <end position="12"/>
    </location>
</feature>
<evidence type="ECO:0000256" key="1">
    <source>
        <dbReference type="SAM" id="MobiDB-lite"/>
    </source>
</evidence>
<evidence type="ECO:0000259" key="3">
    <source>
        <dbReference type="Pfam" id="PF13280"/>
    </source>
</evidence>
<dbReference type="PANTHER" id="PTHR34580:SF3">
    <property type="entry name" value="PROTEIN PAFB"/>
    <property type="match status" value="1"/>
</dbReference>